<dbReference type="WBParaSite" id="OFLC_0000651001-mRNA-1">
    <property type="protein sequence ID" value="OFLC_0000651001-mRNA-1"/>
    <property type="gene ID" value="OFLC_0000651001"/>
</dbReference>
<evidence type="ECO:0000313" key="3">
    <source>
        <dbReference type="WBParaSite" id="OFLC_0000651001-mRNA-1"/>
    </source>
</evidence>
<evidence type="ECO:0000313" key="1">
    <source>
        <dbReference type="EMBL" id="VDO46778.1"/>
    </source>
</evidence>
<name>A0A183HG99_9BILA</name>
<organism evidence="3">
    <name type="scientific">Onchocerca flexuosa</name>
    <dbReference type="NCBI Taxonomy" id="387005"/>
    <lineage>
        <taxon>Eukaryota</taxon>
        <taxon>Metazoa</taxon>
        <taxon>Ecdysozoa</taxon>
        <taxon>Nematoda</taxon>
        <taxon>Chromadorea</taxon>
        <taxon>Rhabditida</taxon>
        <taxon>Spirurina</taxon>
        <taxon>Spiruromorpha</taxon>
        <taxon>Filarioidea</taxon>
        <taxon>Onchocercidae</taxon>
        <taxon>Onchocerca</taxon>
    </lineage>
</organism>
<keyword evidence="2" id="KW-1185">Reference proteome</keyword>
<evidence type="ECO:0000313" key="2">
    <source>
        <dbReference type="Proteomes" id="UP000267606"/>
    </source>
</evidence>
<protein>
    <submittedName>
        <fullName evidence="3">RING-type domain-containing protein</fullName>
    </submittedName>
</protein>
<dbReference type="Proteomes" id="UP000267606">
    <property type="component" value="Unassembled WGS sequence"/>
</dbReference>
<reference evidence="1 2" key="2">
    <citation type="submission" date="2018-11" db="EMBL/GenBank/DDBJ databases">
        <authorList>
            <consortium name="Pathogen Informatics"/>
        </authorList>
    </citation>
    <scope>NUCLEOTIDE SEQUENCE [LARGE SCALE GENOMIC DNA]</scope>
</reference>
<proteinExistence type="predicted"/>
<sequence>MDLCKSNNSFTVGCSKCTSLCGKRLPCGHDCLRICGAPCEPCTAPCSNQCQHSYCGQQLDIMLLCAALHEQLQTSKMSNAMLANVCTKCQGISVPVLQFQGCKCIVSVEEADLHIQGQISRKQQYTCPKCSCRLSANSCFRYARELKEQVIFNERIKFSKLLINGSLIDLQYNVLKQAEDDLAKIMKMKGKKKDTIVIEITEILHLVIMRLNTEFYNQLGIMKWQAMHAFRFMPVNYVYYHRKVHFYSEEALFQLAYTFP</sequence>
<reference evidence="3" key="1">
    <citation type="submission" date="2016-06" db="UniProtKB">
        <authorList>
            <consortium name="WormBaseParasite"/>
        </authorList>
    </citation>
    <scope>IDENTIFICATION</scope>
</reference>
<dbReference type="AlphaFoldDB" id="A0A183HG99"/>
<gene>
    <name evidence="1" type="ORF">OFLC_LOCUS6511</name>
</gene>
<dbReference type="EMBL" id="UZAJ01006219">
    <property type="protein sequence ID" value="VDO46778.1"/>
    <property type="molecule type" value="Genomic_DNA"/>
</dbReference>
<accession>A0A183HG99</accession>
<dbReference type="STRING" id="387005.A0A183HG99"/>